<dbReference type="GO" id="GO:0016887">
    <property type="term" value="F:ATP hydrolysis activity"/>
    <property type="evidence" value="ECO:0007669"/>
    <property type="project" value="InterPro"/>
</dbReference>
<gene>
    <name evidence="2" type="ORF">NQ314_021236</name>
</gene>
<dbReference type="Proteomes" id="UP001162156">
    <property type="component" value="Unassembled WGS sequence"/>
</dbReference>
<dbReference type="PANTHER" id="PTHR46532:SF15">
    <property type="entry name" value="CYTOPLASMIC DYNEIN 2 HEAVY CHAIN 1"/>
    <property type="match status" value="1"/>
</dbReference>
<evidence type="ECO:0000313" key="3">
    <source>
        <dbReference type="Proteomes" id="UP001162156"/>
    </source>
</evidence>
<reference evidence="2" key="1">
    <citation type="journal article" date="2023" name="Insect Mol. Biol.">
        <title>Genome sequencing provides insights into the evolution of gene families encoding plant cell wall-degrading enzymes in longhorned beetles.</title>
        <authorList>
            <person name="Shin N.R."/>
            <person name="Okamura Y."/>
            <person name="Kirsch R."/>
            <person name="Pauchet Y."/>
        </authorList>
    </citation>
    <scope>NUCLEOTIDE SEQUENCE</scope>
    <source>
        <strain evidence="2">RBIC_L_NR</strain>
    </source>
</reference>
<dbReference type="InterPro" id="IPR027417">
    <property type="entry name" value="P-loop_NTPase"/>
</dbReference>
<dbReference type="GO" id="GO:0005524">
    <property type="term" value="F:ATP binding"/>
    <property type="evidence" value="ECO:0007669"/>
    <property type="project" value="InterPro"/>
</dbReference>
<accession>A0AAV8WIR6</accession>
<dbReference type="GO" id="GO:0051959">
    <property type="term" value="F:dynein light intermediate chain binding"/>
    <property type="evidence" value="ECO:0007669"/>
    <property type="project" value="InterPro"/>
</dbReference>
<dbReference type="EMBL" id="JANEYF010005896">
    <property type="protein sequence ID" value="KAJ8926447.1"/>
    <property type="molecule type" value="Genomic_DNA"/>
</dbReference>
<dbReference type="GO" id="GO:0007018">
    <property type="term" value="P:microtubule-based movement"/>
    <property type="evidence" value="ECO:0007669"/>
    <property type="project" value="InterPro"/>
</dbReference>
<feature type="domain" description="ATPase dynein-related AAA" evidence="1">
    <location>
        <begin position="6"/>
        <end position="66"/>
    </location>
</feature>
<proteinExistence type="predicted"/>
<dbReference type="Gene3D" id="3.40.50.300">
    <property type="entry name" value="P-loop containing nucleotide triphosphate hydrolases"/>
    <property type="match status" value="1"/>
</dbReference>
<comment type="caution">
    <text evidence="2">The sequence shown here is derived from an EMBL/GenBank/DDBJ whole genome shotgun (WGS) entry which is preliminary data.</text>
</comment>
<name>A0AAV8WIR6_9CUCU</name>
<keyword evidence="3" id="KW-1185">Reference proteome</keyword>
<dbReference type="GO" id="GO:0005858">
    <property type="term" value="C:axonemal dynein complex"/>
    <property type="evidence" value="ECO:0007669"/>
    <property type="project" value="TreeGrafter"/>
</dbReference>
<protein>
    <recommendedName>
        <fullName evidence="1">ATPase dynein-related AAA domain-containing protein</fullName>
    </recommendedName>
</protein>
<dbReference type="InterPro" id="IPR011704">
    <property type="entry name" value="ATPase_dyneun-rel_AAA"/>
</dbReference>
<dbReference type="PANTHER" id="PTHR46532">
    <property type="entry name" value="MALE FERTILITY FACTOR KL5"/>
    <property type="match status" value="1"/>
</dbReference>
<evidence type="ECO:0000313" key="2">
    <source>
        <dbReference type="EMBL" id="KAJ8926447.1"/>
    </source>
</evidence>
<dbReference type="InterPro" id="IPR026983">
    <property type="entry name" value="DHC"/>
</dbReference>
<dbReference type="AlphaFoldDB" id="A0AAV8WIR6"/>
<dbReference type="GO" id="GO:0045505">
    <property type="term" value="F:dynein intermediate chain binding"/>
    <property type="evidence" value="ECO:0007669"/>
    <property type="project" value="InterPro"/>
</dbReference>
<evidence type="ECO:0000259" key="1">
    <source>
        <dbReference type="Pfam" id="PF07728"/>
    </source>
</evidence>
<dbReference type="Pfam" id="PF07728">
    <property type="entry name" value="AAA_5"/>
    <property type="match status" value="1"/>
</dbReference>
<organism evidence="2 3">
    <name type="scientific">Rhamnusium bicolor</name>
    <dbReference type="NCBI Taxonomy" id="1586634"/>
    <lineage>
        <taxon>Eukaryota</taxon>
        <taxon>Metazoa</taxon>
        <taxon>Ecdysozoa</taxon>
        <taxon>Arthropoda</taxon>
        <taxon>Hexapoda</taxon>
        <taxon>Insecta</taxon>
        <taxon>Pterygota</taxon>
        <taxon>Neoptera</taxon>
        <taxon>Endopterygota</taxon>
        <taxon>Coleoptera</taxon>
        <taxon>Polyphaga</taxon>
        <taxon>Cucujiformia</taxon>
        <taxon>Chrysomeloidea</taxon>
        <taxon>Cerambycidae</taxon>
        <taxon>Lepturinae</taxon>
        <taxon>Rhagiini</taxon>
        <taxon>Rhamnusium</taxon>
    </lineage>
</organism>
<sequence>MSHVWSWIVCDGNIDPEWVESLNSVLDDNRLLSLPSGWRIQFGPNVNFLFETHDLSCASPATISRMGIIFLSEEDLDMNNYMENFFNKLPEAQRSILEPLVSDYFLKGKILFI</sequence>